<proteinExistence type="inferred from homology"/>
<dbReference type="RefSeq" id="WP_146960752.1">
    <property type="nucleotide sequence ID" value="NZ_CP042467.1"/>
</dbReference>
<keyword evidence="2 3" id="KW-0808">Transferase</keyword>
<evidence type="ECO:0000256" key="3">
    <source>
        <dbReference type="RuleBase" id="RU003694"/>
    </source>
</evidence>
<dbReference type="NCBIfam" id="NF006587">
    <property type="entry name" value="PRK09116.1"/>
    <property type="match status" value="1"/>
</dbReference>
<dbReference type="InterPro" id="IPR014030">
    <property type="entry name" value="Ketoacyl_synth_N"/>
</dbReference>
<gene>
    <name evidence="5" type="ORF">FRD01_14285</name>
</gene>
<dbReference type="CDD" id="cd00834">
    <property type="entry name" value="KAS_I_II"/>
    <property type="match status" value="1"/>
</dbReference>
<comment type="similarity">
    <text evidence="1 3">Belongs to the thiolase-like superfamily. Beta-ketoacyl-ACP synthases family.</text>
</comment>
<name>A0A5B8XY75_9DELT</name>
<keyword evidence="6" id="KW-1185">Reference proteome</keyword>
<dbReference type="EMBL" id="CP042467">
    <property type="protein sequence ID" value="QED28379.1"/>
    <property type="molecule type" value="Genomic_DNA"/>
</dbReference>
<protein>
    <submittedName>
        <fullName evidence="5">Beta-ketoacyl-ACP synthase</fullName>
    </submittedName>
</protein>
<dbReference type="PANTHER" id="PTHR11712">
    <property type="entry name" value="POLYKETIDE SYNTHASE-RELATED"/>
    <property type="match status" value="1"/>
</dbReference>
<dbReference type="Gene3D" id="3.40.47.10">
    <property type="match status" value="1"/>
</dbReference>
<evidence type="ECO:0000259" key="4">
    <source>
        <dbReference type="PROSITE" id="PS52004"/>
    </source>
</evidence>
<evidence type="ECO:0000313" key="5">
    <source>
        <dbReference type="EMBL" id="QED28379.1"/>
    </source>
</evidence>
<dbReference type="Pfam" id="PF00109">
    <property type="entry name" value="ketoacyl-synt"/>
    <property type="match status" value="1"/>
</dbReference>
<dbReference type="Pfam" id="PF02801">
    <property type="entry name" value="Ketoacyl-synt_C"/>
    <property type="match status" value="1"/>
</dbReference>
<dbReference type="SMART" id="SM00825">
    <property type="entry name" value="PKS_KS"/>
    <property type="match status" value="1"/>
</dbReference>
<dbReference type="SUPFAM" id="SSF53901">
    <property type="entry name" value="Thiolase-like"/>
    <property type="match status" value="2"/>
</dbReference>
<dbReference type="InterPro" id="IPR016039">
    <property type="entry name" value="Thiolase-like"/>
</dbReference>
<organism evidence="5 6">
    <name type="scientific">Microvenator marinus</name>
    <dbReference type="NCBI Taxonomy" id="2600177"/>
    <lineage>
        <taxon>Bacteria</taxon>
        <taxon>Deltaproteobacteria</taxon>
        <taxon>Bradymonadales</taxon>
        <taxon>Microvenatoraceae</taxon>
        <taxon>Microvenator</taxon>
    </lineage>
</organism>
<dbReference type="AlphaFoldDB" id="A0A5B8XY75"/>
<dbReference type="InterPro" id="IPR014031">
    <property type="entry name" value="Ketoacyl_synth_C"/>
</dbReference>
<dbReference type="OrthoDB" id="9808669at2"/>
<dbReference type="GO" id="GO:0005829">
    <property type="term" value="C:cytosol"/>
    <property type="evidence" value="ECO:0007669"/>
    <property type="project" value="TreeGrafter"/>
</dbReference>
<dbReference type="Proteomes" id="UP000321595">
    <property type="component" value="Chromosome"/>
</dbReference>
<dbReference type="PROSITE" id="PS00606">
    <property type="entry name" value="KS3_1"/>
    <property type="match status" value="1"/>
</dbReference>
<dbReference type="GO" id="GO:0006633">
    <property type="term" value="P:fatty acid biosynthetic process"/>
    <property type="evidence" value="ECO:0007669"/>
    <property type="project" value="InterPro"/>
</dbReference>
<reference evidence="5 6" key="1">
    <citation type="submission" date="2019-08" db="EMBL/GenBank/DDBJ databases">
        <authorList>
            <person name="Liang Q."/>
        </authorList>
    </citation>
    <scope>NUCLEOTIDE SEQUENCE [LARGE SCALE GENOMIC DNA]</scope>
    <source>
        <strain evidence="5 6">V1718</strain>
    </source>
</reference>
<feature type="domain" description="Ketosynthase family 3 (KS3)" evidence="4">
    <location>
        <begin position="2"/>
        <end position="406"/>
    </location>
</feature>
<sequence>MTRRVAVTGVGVISPIGSTLKDVAESLTKGRSGVHVQEAWRSINGLNTFLGAPVDQDLSGFTKKETRTMGRVGQLAVSATQVALKDAGMSESDWQSIRCGIAYGSTQGSSQALIEFATQIMNSGGGLNGVRPTNYIKFMSHTCAANLGTFFGVRGRIVTTCSACTSGSQGVGFGYESIKYGMQDIMIAGGAEELHYTHAGVFDLLRATSTLYNDRPDATPRPFDKDRDGLVVAEGAATLILEEWEHAKKRDATIYAEVLGYGTTCDGAHMTSPQKDGMASAMAVALADARIPATQIDYINAHATGTQIGDYTESHATLSAIGDKTPISSTKGITGHALGAAGSLESVISILALREQFLPKNYNLETLDPECAKLNYVLETESRKLKTVMNNNFAFGGVNTSLIFGLP</sequence>
<dbReference type="PANTHER" id="PTHR11712:SF325">
    <property type="entry name" value="3-OXOACYL-(ACYL-CARRIER-PROTEIN) SYNTHASE II FABF"/>
    <property type="match status" value="1"/>
</dbReference>
<evidence type="ECO:0000313" key="6">
    <source>
        <dbReference type="Proteomes" id="UP000321595"/>
    </source>
</evidence>
<evidence type="ECO:0000256" key="2">
    <source>
        <dbReference type="ARBA" id="ARBA00022679"/>
    </source>
</evidence>
<dbReference type="GO" id="GO:0004315">
    <property type="term" value="F:3-oxoacyl-[acyl-carrier-protein] synthase activity"/>
    <property type="evidence" value="ECO:0007669"/>
    <property type="project" value="InterPro"/>
</dbReference>
<evidence type="ECO:0000256" key="1">
    <source>
        <dbReference type="ARBA" id="ARBA00008467"/>
    </source>
</evidence>
<dbReference type="KEGG" id="bbae:FRD01_14285"/>
<dbReference type="InterPro" id="IPR018201">
    <property type="entry name" value="Ketoacyl_synth_AS"/>
</dbReference>
<dbReference type="PROSITE" id="PS52004">
    <property type="entry name" value="KS3_2"/>
    <property type="match status" value="1"/>
</dbReference>
<dbReference type="InterPro" id="IPR000794">
    <property type="entry name" value="Beta-ketoacyl_synthase"/>
</dbReference>
<dbReference type="InterPro" id="IPR020841">
    <property type="entry name" value="PKS_Beta-ketoAc_synthase_dom"/>
</dbReference>
<accession>A0A5B8XY75</accession>